<dbReference type="Proteomes" id="UP000824881">
    <property type="component" value="Unassembled WGS sequence"/>
</dbReference>
<evidence type="ECO:0000313" key="2">
    <source>
        <dbReference type="Proteomes" id="UP000824881"/>
    </source>
</evidence>
<name>A0ACB7J0B6_PLECO</name>
<accession>A0ACB7J0B6</accession>
<sequence>MNSFGVEAVPRVLCIPELLRRVFELSTDQSNTAHAAVCKTWSEEATRVIWRDVSTDRLFSLLAPLVSGEMLDPSFAREIDDDDWDRFDRYSHKVRSLRFTREYDLSVFKEIALGRRRLDFLPNLVALYNAQPTLLLTYSTIKDLIFTEQMFSGHEIIAWLRIIERRMCHIERLHIEPYLHEPLSDVQAAFTSALKRMKRLKELDVPAEFLNDSNFYLLPSILSLQRLGSACPWWLQSRDNFTTRSLSEFPTDPFRSLQEFDVHLNFGTAMVYIPTLDGFRMLRVLKITSVEEESFENYITLLDVISLHCPRLKILKLAMDDPPVTRVITERTTKYICRVRHLLCSLQHLESLTLQNLGVQGLVPLRDLPHFAHSTLTVLHLDIDSGLTSTSDDVVPCDFPRLRKLHFGPTSTPISQPTEVASFLSRILPSNCDISSEPDSRIDCESLKQVRTWVPILIKARTEGRAIGAGLIKDESV</sequence>
<gene>
    <name evidence="1" type="ORF">CCMSSC00406_0009678</name>
</gene>
<keyword evidence="2" id="KW-1185">Reference proteome</keyword>
<dbReference type="EMBL" id="WQMT02000004">
    <property type="protein sequence ID" value="KAG9223586.1"/>
    <property type="molecule type" value="Genomic_DNA"/>
</dbReference>
<evidence type="ECO:0000313" key="1">
    <source>
        <dbReference type="EMBL" id="KAG9223586.1"/>
    </source>
</evidence>
<organism evidence="1 2">
    <name type="scientific">Pleurotus cornucopiae</name>
    <name type="common">Cornucopia mushroom</name>
    <dbReference type="NCBI Taxonomy" id="5321"/>
    <lineage>
        <taxon>Eukaryota</taxon>
        <taxon>Fungi</taxon>
        <taxon>Dikarya</taxon>
        <taxon>Basidiomycota</taxon>
        <taxon>Agaricomycotina</taxon>
        <taxon>Agaricomycetes</taxon>
        <taxon>Agaricomycetidae</taxon>
        <taxon>Agaricales</taxon>
        <taxon>Pleurotineae</taxon>
        <taxon>Pleurotaceae</taxon>
        <taxon>Pleurotus</taxon>
    </lineage>
</organism>
<protein>
    <submittedName>
        <fullName evidence="1">Uncharacterized protein</fullName>
    </submittedName>
</protein>
<proteinExistence type="predicted"/>
<reference evidence="1 2" key="1">
    <citation type="journal article" date="2021" name="Appl. Environ. Microbiol.">
        <title>Genetic linkage and physical mapping for an oyster mushroom Pleurotus cornucopiae and QTL analysis for the trait cap color.</title>
        <authorList>
            <person name="Zhang Y."/>
            <person name="Gao W."/>
            <person name="Sonnenberg A."/>
            <person name="Chen Q."/>
            <person name="Zhang J."/>
            <person name="Huang C."/>
        </authorList>
    </citation>
    <scope>NUCLEOTIDE SEQUENCE [LARGE SCALE GENOMIC DNA]</scope>
    <source>
        <strain evidence="1">CCMSSC00406</strain>
    </source>
</reference>
<comment type="caution">
    <text evidence="1">The sequence shown here is derived from an EMBL/GenBank/DDBJ whole genome shotgun (WGS) entry which is preliminary data.</text>
</comment>